<reference evidence="2 3" key="1">
    <citation type="journal article" date="2023" name="J. Hered.">
        <title>Chromosome-level genome of the wood stork (Mycteria americana) provides insight into avian chromosome evolution.</title>
        <authorList>
            <person name="Flamio R. Jr."/>
            <person name="Ramstad K.M."/>
        </authorList>
    </citation>
    <scope>NUCLEOTIDE SEQUENCE [LARGE SCALE GENOMIC DNA]</scope>
    <source>
        <strain evidence="2">JAX WOST 10</strain>
    </source>
</reference>
<dbReference type="Proteomes" id="UP001333110">
    <property type="component" value="Unassembled WGS sequence"/>
</dbReference>
<feature type="region of interest" description="Disordered" evidence="1">
    <location>
        <begin position="1"/>
        <end position="58"/>
    </location>
</feature>
<comment type="caution">
    <text evidence="2">The sequence shown here is derived from an EMBL/GenBank/DDBJ whole genome shotgun (WGS) entry which is preliminary data.</text>
</comment>
<dbReference type="AlphaFoldDB" id="A0AAN7NST3"/>
<keyword evidence="3" id="KW-1185">Reference proteome</keyword>
<organism evidence="2 3">
    <name type="scientific">Mycteria americana</name>
    <name type="common">Wood stork</name>
    <dbReference type="NCBI Taxonomy" id="33587"/>
    <lineage>
        <taxon>Eukaryota</taxon>
        <taxon>Metazoa</taxon>
        <taxon>Chordata</taxon>
        <taxon>Craniata</taxon>
        <taxon>Vertebrata</taxon>
        <taxon>Euteleostomi</taxon>
        <taxon>Archelosauria</taxon>
        <taxon>Archosauria</taxon>
        <taxon>Dinosauria</taxon>
        <taxon>Saurischia</taxon>
        <taxon>Theropoda</taxon>
        <taxon>Coelurosauria</taxon>
        <taxon>Aves</taxon>
        <taxon>Neognathae</taxon>
        <taxon>Neoaves</taxon>
        <taxon>Aequornithes</taxon>
        <taxon>Ciconiiformes</taxon>
        <taxon>Ciconiidae</taxon>
        <taxon>Mycteria</taxon>
    </lineage>
</organism>
<sequence>MAFGRASSSLPVPMRWLSRGQTQAFHSGAQQEDKRQLTQTETQEPCYPNGRKENAVRTRRRDIRRLSPWDRERPIRRKIEIILQKDVRCKPKQHTTLATSH</sequence>
<evidence type="ECO:0000313" key="3">
    <source>
        <dbReference type="Proteomes" id="UP001333110"/>
    </source>
</evidence>
<evidence type="ECO:0000313" key="2">
    <source>
        <dbReference type="EMBL" id="KAK4832783.1"/>
    </source>
</evidence>
<name>A0AAN7NST3_MYCAM</name>
<gene>
    <name evidence="2" type="ORF">QYF61_025651</name>
</gene>
<evidence type="ECO:0000256" key="1">
    <source>
        <dbReference type="SAM" id="MobiDB-lite"/>
    </source>
</evidence>
<protein>
    <submittedName>
        <fullName evidence="2">Uncharacterized protein</fullName>
    </submittedName>
</protein>
<accession>A0AAN7NST3</accession>
<feature type="compositionally biased region" description="Polar residues" evidence="1">
    <location>
        <begin position="1"/>
        <end position="10"/>
    </location>
</feature>
<feature type="compositionally biased region" description="Polar residues" evidence="1">
    <location>
        <begin position="19"/>
        <end position="30"/>
    </location>
</feature>
<proteinExistence type="predicted"/>
<dbReference type="EMBL" id="JAUNZN010000001">
    <property type="protein sequence ID" value="KAK4832783.1"/>
    <property type="molecule type" value="Genomic_DNA"/>
</dbReference>